<feature type="domain" description="Beta-hexosaminidase bacterial type N-terminal" evidence="8">
    <location>
        <begin position="26"/>
        <end position="161"/>
    </location>
</feature>
<dbReference type="InterPro" id="IPR015882">
    <property type="entry name" value="HEX_bac_N"/>
</dbReference>
<dbReference type="GO" id="GO:0004563">
    <property type="term" value="F:beta-N-acetylhexosaminidase activity"/>
    <property type="evidence" value="ECO:0007669"/>
    <property type="project" value="UniProtKB-EC"/>
</dbReference>
<organism evidence="10 11">
    <name type="scientific">Kribbella aluminosa</name>
    <dbReference type="NCBI Taxonomy" id="416017"/>
    <lineage>
        <taxon>Bacteria</taxon>
        <taxon>Bacillati</taxon>
        <taxon>Actinomycetota</taxon>
        <taxon>Actinomycetes</taxon>
        <taxon>Propionibacteriales</taxon>
        <taxon>Kribbellaceae</taxon>
        <taxon>Kribbella</taxon>
    </lineage>
</organism>
<gene>
    <name evidence="10" type="ORF">JOF29_007249</name>
</gene>
<dbReference type="InterPro" id="IPR005135">
    <property type="entry name" value="Endo/exonuclease/phosphatase"/>
</dbReference>
<dbReference type="Gene3D" id="3.20.20.80">
    <property type="entry name" value="Glycosidases"/>
    <property type="match status" value="1"/>
</dbReference>
<evidence type="ECO:0000256" key="2">
    <source>
        <dbReference type="ARBA" id="ARBA00006285"/>
    </source>
</evidence>
<evidence type="ECO:0000259" key="9">
    <source>
        <dbReference type="Pfam" id="PF03372"/>
    </source>
</evidence>
<dbReference type="InterPro" id="IPR025705">
    <property type="entry name" value="Beta_hexosaminidase_sua/sub"/>
</dbReference>
<dbReference type="SUPFAM" id="SSF56219">
    <property type="entry name" value="DNase I-like"/>
    <property type="match status" value="1"/>
</dbReference>
<sequence>MSASIGGTTSSAAPATTAASPPETAVQIVPKPVSMTAGQGAFTLTAGTRIRATSPEERAVASSLAADLAPATGFQFEISSGSAQPGDIQLVLADPGTLGADTTHEGYQLDVTEGRITLVAPTQQGLFHGVQSIRQLLPAWIDSSVVRPGPWRIPAVSITDYPRYAYRGVMVDIARHYQTPETVEEIIDQASSYKLNTLHLHLSDDQGFRVVINGFPRLTEIGGRGSVGTQGRTMDPGGFWTQQQYRDVVAYAKAHAMDVVPEVDSPSHNNAIEMSEYGDTTNPLLDGHPQDIACGYKNPPVWNYTIDVGYSGMCPNSANTWAIYTAITNQLAAMSSSPYYHLGGDEAHPFTAAQFADFMKRQTQIVQATGKTPMGWADGYATVAGTTPPPGSIAESWARGAKDGAAAVQKGMKVVMAPADHAYLDQAYPNDTSGLGLNWACKGCDLDVNYNWDPGSFTGVPDSSVLGVEGALWSETTRTLKDWQYLLFPRLLAISELGWSPKASRTGVTSPAFQDFSGRVAAQGARFQAAGVNFYPTSQVPWPITGVGVGATADSDGQVSGTIARVSAPGIALGNLSATIDWGDHSEPTNATISGISPKPGRVNGLYDLAGDHAYHSNGSHTVTVTVTASNGASGTFTVRLAPGGEPPNGHVRVLTLNIHHGADAAGDFDITRAAEVIKASGADVVNLQEVDRNYSSRSNNIDEPAYLAKALNMRVAYGAWLHSPGEYGDAILTKGDITESRTQLLPTNAGSEQRGILEATMTVKGRTFHDYVTHLAYPSVPEAEQQAQAVQEYVAGTPGPSILAGDLNLHPDDPAVRALSGEYTDVWAVAGDGPGLTEPAPSPTERIDYIFASPGVRVRSAAVMTSSTVSDHYPVVADLSLPSDR</sequence>
<dbReference type="Proteomes" id="UP000755585">
    <property type="component" value="Unassembled WGS sequence"/>
</dbReference>
<dbReference type="PANTHER" id="PTHR22600">
    <property type="entry name" value="BETA-HEXOSAMINIDASE"/>
    <property type="match status" value="1"/>
</dbReference>
<dbReference type="SUPFAM" id="SSF55545">
    <property type="entry name" value="beta-N-acetylhexosaminidase-like domain"/>
    <property type="match status" value="1"/>
</dbReference>
<dbReference type="RefSeq" id="WP_209698701.1">
    <property type="nucleotide sequence ID" value="NZ_BAAAVU010000023.1"/>
</dbReference>
<evidence type="ECO:0000259" key="8">
    <source>
        <dbReference type="Pfam" id="PF02838"/>
    </source>
</evidence>
<dbReference type="Gene3D" id="3.60.10.10">
    <property type="entry name" value="Endonuclease/exonuclease/phosphatase"/>
    <property type="match status" value="1"/>
</dbReference>
<dbReference type="Gene3D" id="2.60.40.10">
    <property type="entry name" value="Immunoglobulins"/>
    <property type="match status" value="1"/>
</dbReference>
<keyword evidence="5 10" id="KW-0326">Glycosidase</keyword>
<evidence type="ECO:0000256" key="4">
    <source>
        <dbReference type="ARBA" id="ARBA00022801"/>
    </source>
</evidence>
<dbReference type="InterPro" id="IPR017853">
    <property type="entry name" value="GH"/>
</dbReference>
<dbReference type="PRINTS" id="PR00738">
    <property type="entry name" value="GLHYDRLASE20"/>
</dbReference>
<dbReference type="InterPro" id="IPR015883">
    <property type="entry name" value="Glyco_hydro_20_cat"/>
</dbReference>
<evidence type="ECO:0000313" key="11">
    <source>
        <dbReference type="Proteomes" id="UP000755585"/>
    </source>
</evidence>
<feature type="domain" description="Endonuclease/exonuclease/phosphatase" evidence="9">
    <location>
        <begin position="655"/>
        <end position="873"/>
    </location>
</feature>
<dbReference type="InterPro" id="IPR029018">
    <property type="entry name" value="Hex-like_dom2"/>
</dbReference>
<dbReference type="Pfam" id="PF03372">
    <property type="entry name" value="Exo_endo_phos"/>
    <property type="match status" value="1"/>
</dbReference>
<proteinExistence type="inferred from homology"/>
<dbReference type="InterPro" id="IPR013783">
    <property type="entry name" value="Ig-like_fold"/>
</dbReference>
<comment type="catalytic activity">
    <reaction evidence="1">
        <text>Hydrolysis of terminal non-reducing N-acetyl-D-hexosamine residues in N-acetyl-beta-D-hexosaminides.</text>
        <dbReference type="EC" id="3.2.1.52"/>
    </reaction>
</comment>
<reference evidence="10 11" key="1">
    <citation type="submission" date="2021-03" db="EMBL/GenBank/DDBJ databases">
        <title>Sequencing the genomes of 1000 actinobacteria strains.</title>
        <authorList>
            <person name="Klenk H.-P."/>
        </authorList>
    </citation>
    <scope>NUCLEOTIDE SEQUENCE [LARGE SCALE GENOMIC DNA]</scope>
    <source>
        <strain evidence="10 11">DSM 18824</strain>
    </source>
</reference>
<dbReference type="Pfam" id="PF00728">
    <property type="entry name" value="Glyco_hydro_20"/>
    <property type="match status" value="1"/>
</dbReference>
<evidence type="ECO:0000313" key="10">
    <source>
        <dbReference type="EMBL" id="MBP2356139.1"/>
    </source>
</evidence>
<dbReference type="EMBL" id="JAGINT010000002">
    <property type="protein sequence ID" value="MBP2356139.1"/>
    <property type="molecule type" value="Genomic_DNA"/>
</dbReference>
<dbReference type="Pfam" id="PF02838">
    <property type="entry name" value="Glyco_hydro_20b"/>
    <property type="match status" value="1"/>
</dbReference>
<dbReference type="SUPFAM" id="SSF51445">
    <property type="entry name" value="(Trans)glycosidases"/>
    <property type="match status" value="1"/>
</dbReference>
<comment type="similarity">
    <text evidence="2">Belongs to the glycosyl hydrolase 20 family.</text>
</comment>
<keyword evidence="11" id="KW-1185">Reference proteome</keyword>
<protein>
    <recommendedName>
        <fullName evidence="3">beta-N-acetylhexosaminidase</fullName>
        <ecNumber evidence="3">3.2.1.52</ecNumber>
    </recommendedName>
</protein>
<feature type="region of interest" description="Disordered" evidence="6">
    <location>
        <begin position="1"/>
        <end position="23"/>
    </location>
</feature>
<accession>A0ABS4UX89</accession>
<evidence type="ECO:0000256" key="3">
    <source>
        <dbReference type="ARBA" id="ARBA00012663"/>
    </source>
</evidence>
<keyword evidence="4 10" id="KW-0378">Hydrolase</keyword>
<dbReference type="Gene3D" id="3.30.379.10">
    <property type="entry name" value="Chitobiase/beta-hexosaminidase domain 2-like"/>
    <property type="match status" value="1"/>
</dbReference>
<evidence type="ECO:0000256" key="6">
    <source>
        <dbReference type="SAM" id="MobiDB-lite"/>
    </source>
</evidence>
<comment type="caution">
    <text evidence="10">The sequence shown here is derived from an EMBL/GenBank/DDBJ whole genome shotgun (WGS) entry which is preliminary data.</text>
</comment>
<evidence type="ECO:0000256" key="1">
    <source>
        <dbReference type="ARBA" id="ARBA00001231"/>
    </source>
</evidence>
<dbReference type="InterPro" id="IPR036691">
    <property type="entry name" value="Endo/exonu/phosph_ase_sf"/>
</dbReference>
<dbReference type="EC" id="3.2.1.52" evidence="3"/>
<feature type="domain" description="Glycoside hydrolase family 20 catalytic" evidence="7">
    <location>
        <begin position="164"/>
        <end position="501"/>
    </location>
</feature>
<evidence type="ECO:0000256" key="5">
    <source>
        <dbReference type="ARBA" id="ARBA00023295"/>
    </source>
</evidence>
<name>A0ABS4UX89_9ACTN</name>
<dbReference type="PANTHER" id="PTHR22600:SF57">
    <property type="entry name" value="BETA-N-ACETYLHEXOSAMINIDASE"/>
    <property type="match status" value="1"/>
</dbReference>
<evidence type="ECO:0000259" key="7">
    <source>
        <dbReference type="Pfam" id="PF00728"/>
    </source>
</evidence>